<proteinExistence type="predicted"/>
<sequence length="76" mass="9173">MEYFRVCFANRLSEAKLNNPKEYIGTVISFFGQIGLQVLFLSQIRYHNLNYQVKFYCFTSDLKLLNCWLKFQKNYL</sequence>
<reference evidence="1" key="2">
    <citation type="submission" date="2013-05" db="EMBL/GenBank/DDBJ databases">
        <authorList>
            <person name="Carter J.-M."/>
            <person name="Baker S.C."/>
            <person name="Pink R."/>
            <person name="Carter D.R.F."/>
            <person name="Collins A."/>
            <person name="Tomlin J."/>
            <person name="Gibbs M."/>
            <person name="Breuker C.J."/>
        </authorList>
    </citation>
    <scope>NUCLEOTIDE SEQUENCE</scope>
    <source>
        <tissue evidence="1">Ovary</tissue>
    </source>
</reference>
<protein>
    <submittedName>
        <fullName evidence="1">Uncharacterized protein</fullName>
    </submittedName>
</protein>
<accession>S4NWN8</accession>
<reference evidence="1" key="1">
    <citation type="journal article" date="2013" name="BMC Genomics">
        <title>Unscrambling butterfly oogenesis.</title>
        <authorList>
            <person name="Carter J.M."/>
            <person name="Baker S.C."/>
            <person name="Pink R."/>
            <person name="Carter D.R."/>
            <person name="Collins A."/>
            <person name="Tomlin J."/>
            <person name="Gibbs M."/>
            <person name="Breuker C.J."/>
        </authorList>
    </citation>
    <scope>NUCLEOTIDE SEQUENCE</scope>
    <source>
        <tissue evidence="1">Ovary</tissue>
    </source>
</reference>
<dbReference type="EMBL" id="GAIX01011166">
    <property type="protein sequence ID" value="JAA81394.1"/>
    <property type="molecule type" value="Transcribed_RNA"/>
</dbReference>
<name>S4NWN8_9NEOP</name>
<dbReference type="AlphaFoldDB" id="S4NWN8"/>
<organism evidence="1">
    <name type="scientific">Pararge aegeria</name>
    <name type="common">speckled wood butterfly</name>
    <dbReference type="NCBI Taxonomy" id="116150"/>
    <lineage>
        <taxon>Eukaryota</taxon>
        <taxon>Metazoa</taxon>
        <taxon>Ecdysozoa</taxon>
        <taxon>Arthropoda</taxon>
        <taxon>Hexapoda</taxon>
        <taxon>Insecta</taxon>
        <taxon>Pterygota</taxon>
        <taxon>Neoptera</taxon>
        <taxon>Endopterygota</taxon>
        <taxon>Lepidoptera</taxon>
        <taxon>Glossata</taxon>
        <taxon>Ditrysia</taxon>
        <taxon>Papilionoidea</taxon>
        <taxon>Nymphalidae</taxon>
        <taxon>Satyrinae</taxon>
        <taxon>Satyrini</taxon>
        <taxon>Parargina</taxon>
        <taxon>Pararge</taxon>
    </lineage>
</organism>
<evidence type="ECO:0000313" key="1">
    <source>
        <dbReference type="EMBL" id="JAA81394.1"/>
    </source>
</evidence>